<dbReference type="EMBL" id="JADGJH010000403">
    <property type="protein sequence ID" value="KAJ3130000.1"/>
    <property type="molecule type" value="Genomic_DNA"/>
</dbReference>
<evidence type="ECO:0000313" key="4">
    <source>
        <dbReference type="EMBL" id="KAJ3130000.1"/>
    </source>
</evidence>
<dbReference type="InterPro" id="IPR046833">
    <property type="entry name" value="ABC_N"/>
</dbReference>
<evidence type="ECO:0000259" key="1">
    <source>
        <dbReference type="Pfam" id="PF09818"/>
    </source>
</evidence>
<evidence type="ECO:0000259" key="2">
    <source>
        <dbReference type="Pfam" id="PF20446"/>
    </source>
</evidence>
<dbReference type="PANTHER" id="PTHR38149:SF1">
    <property type="entry name" value="ATPASE"/>
    <property type="match status" value="1"/>
</dbReference>
<protein>
    <submittedName>
        <fullName evidence="4">Uncharacterized protein</fullName>
    </submittedName>
</protein>
<dbReference type="Pfam" id="PF20446">
    <property type="entry name" value="ABC_N"/>
    <property type="match status" value="1"/>
</dbReference>
<accession>A0AAD5XJR8</accession>
<gene>
    <name evidence="4" type="ORF">HK100_008324</name>
</gene>
<dbReference type="Pfam" id="PF21117">
    <property type="entry name" value="MRB1590_C"/>
    <property type="match status" value="1"/>
</dbReference>
<feature type="domain" description="ATPase of the ABC class C-terminal" evidence="1">
    <location>
        <begin position="197"/>
        <end position="469"/>
    </location>
</feature>
<dbReference type="PANTHER" id="PTHR38149">
    <property type="entry name" value="ATPASE"/>
    <property type="match status" value="1"/>
</dbReference>
<proteinExistence type="predicted"/>
<dbReference type="AlphaFoldDB" id="A0AAD5XJR8"/>
<name>A0AAD5XJR8_9FUNG</name>
<keyword evidence="5" id="KW-1185">Reference proteome</keyword>
<evidence type="ECO:0000259" key="3">
    <source>
        <dbReference type="Pfam" id="PF21117"/>
    </source>
</evidence>
<organism evidence="4 5">
    <name type="scientific">Physocladia obscura</name>
    <dbReference type="NCBI Taxonomy" id="109957"/>
    <lineage>
        <taxon>Eukaryota</taxon>
        <taxon>Fungi</taxon>
        <taxon>Fungi incertae sedis</taxon>
        <taxon>Chytridiomycota</taxon>
        <taxon>Chytridiomycota incertae sedis</taxon>
        <taxon>Chytridiomycetes</taxon>
        <taxon>Chytridiales</taxon>
        <taxon>Chytriomycetaceae</taxon>
        <taxon>Physocladia</taxon>
    </lineage>
</organism>
<dbReference type="Pfam" id="PF09818">
    <property type="entry name" value="ABC_ATPase"/>
    <property type="match status" value="1"/>
</dbReference>
<sequence>MYGDKQLTSGRGSAATSGRGRGWYYKEKYSGRGRNNSNSQQNFNRNEASIKNENKGYFKAFPITSNSAAQLHAALVAIDGQQYGKLKSLIALEDYLTRSFWKHINSRNLNFANNSGDGTSGWHSNKGADFNIDKPGQQVLERTSMLVNSDFIEARFTLSFPAQGRSILGRQAASLVTDAVIGITDASMKAGSFDLSKVQAFIDGIEDQEHLRAQLAPNGFISFISNGAILPRLSGASDLPMPSVQATPFKSPKSLERSFTAPHAGNVTGMAIPRGVTAIVGGGFHGKTTLLDALQMGVYNHIQGDGRDGVVTDANVVKIRAEDGRSVVGVDVSAFIGDLPGRKSTRIFGTTDASGSTSMAAGITEALEAGCSGFLFDEDTCATNFLIRDERMRLLIPGKKEPITPLICKVRSLYEDLNVSTIIVIGGCGSYLDVADVVISLDEYAPCDATMNAKNIVTILPEPQMQEKMVASHVNSRKFKLPNSTTQMVDNFQQSFSRPPKSATRHTSMITFSGIDVDLSGLEQLVHMSQSRAILDGLLFIRDKMDGKGSISVKEALHELESVWNQNGLDAIAREGLIVGDYARPRALEVAAALNRIRGLCNIHVQTAGVDGVGAKTTVIAAKNFDGTDE</sequence>
<dbReference type="InterPro" id="IPR046834">
    <property type="entry name" value="ABC_ATPase_C"/>
</dbReference>
<dbReference type="InterPro" id="IPR049069">
    <property type="entry name" value="MRB1590-like_C"/>
</dbReference>
<evidence type="ECO:0000313" key="5">
    <source>
        <dbReference type="Proteomes" id="UP001211907"/>
    </source>
</evidence>
<dbReference type="InterPro" id="IPR019195">
    <property type="entry name" value="ABC_ATPase_put"/>
</dbReference>
<dbReference type="Proteomes" id="UP001211907">
    <property type="component" value="Unassembled WGS sequence"/>
</dbReference>
<feature type="domain" description="MRB1590-like C-terminal" evidence="3">
    <location>
        <begin position="503"/>
        <end position="600"/>
    </location>
</feature>
<reference evidence="4" key="1">
    <citation type="submission" date="2020-05" db="EMBL/GenBank/DDBJ databases">
        <title>Phylogenomic resolution of chytrid fungi.</title>
        <authorList>
            <person name="Stajich J.E."/>
            <person name="Amses K."/>
            <person name="Simmons R."/>
            <person name="Seto K."/>
            <person name="Myers J."/>
            <person name="Bonds A."/>
            <person name="Quandt C.A."/>
            <person name="Barry K."/>
            <person name="Liu P."/>
            <person name="Grigoriev I."/>
            <person name="Longcore J.E."/>
            <person name="James T.Y."/>
        </authorList>
    </citation>
    <scope>NUCLEOTIDE SEQUENCE</scope>
    <source>
        <strain evidence="4">JEL0513</strain>
    </source>
</reference>
<feature type="domain" description="ATPase of the ABC class N-terminal" evidence="2">
    <location>
        <begin position="65"/>
        <end position="185"/>
    </location>
</feature>
<comment type="caution">
    <text evidence="4">The sequence shown here is derived from an EMBL/GenBank/DDBJ whole genome shotgun (WGS) entry which is preliminary data.</text>
</comment>